<sequence>MGSTVKRDDIPERPAVTGKLSDRVYDHVLSQITVGIYPVNSRLPPETRLADQLGVSRPVVREALMRLRDDGVVASRQGAGSFVMRRPAADVYNYAPVGSIADIQRCFVFRIGIEGEAAALAARDHDPEGLRRIRDAIAALDQVIADAALGVEEDIAFHRSVAEATGNRFFAATLAAIQSQVSVGITLNRNLSLIQPRDRLLRGQEEHRAVFDAIASRDEARAREAMRSHIENARKRVFEGG</sequence>
<keyword evidence="6" id="KW-1185">Reference proteome</keyword>
<dbReference type="OrthoDB" id="9805385at2"/>
<dbReference type="PRINTS" id="PR00035">
    <property type="entry name" value="HTHGNTR"/>
</dbReference>
<dbReference type="SUPFAM" id="SSF46785">
    <property type="entry name" value="Winged helix' DNA-binding domain"/>
    <property type="match status" value="1"/>
</dbReference>
<dbReference type="CDD" id="cd07377">
    <property type="entry name" value="WHTH_GntR"/>
    <property type="match status" value="1"/>
</dbReference>
<accession>A0A163Z9F2</accession>
<dbReference type="InterPro" id="IPR011711">
    <property type="entry name" value="GntR_C"/>
</dbReference>
<dbReference type="AlphaFoldDB" id="A0A163Z9F2"/>
<dbReference type="InterPro" id="IPR000524">
    <property type="entry name" value="Tscrpt_reg_HTH_GntR"/>
</dbReference>
<dbReference type="GO" id="GO:0003700">
    <property type="term" value="F:DNA-binding transcription factor activity"/>
    <property type="evidence" value="ECO:0007669"/>
    <property type="project" value="InterPro"/>
</dbReference>
<reference evidence="5 6" key="1">
    <citation type="submission" date="2016-03" db="EMBL/GenBank/DDBJ databases">
        <title>Microsymbionts genomes from the relict species Vavilovia formosa (Stev.) Fed.</title>
        <authorList>
            <person name="Kopat V."/>
            <person name="Chirak E."/>
            <person name="Kimeklis A."/>
            <person name="Andronov E."/>
        </authorList>
    </citation>
    <scope>NUCLEOTIDE SEQUENCE [LARGE SCALE GENOMIC DNA]</scope>
    <source>
        <strain evidence="5 6">Vaf07</strain>
    </source>
</reference>
<evidence type="ECO:0000313" key="5">
    <source>
        <dbReference type="EMBL" id="KZD23177.1"/>
    </source>
</evidence>
<dbReference type="SMART" id="SM00345">
    <property type="entry name" value="HTH_GNTR"/>
    <property type="match status" value="1"/>
</dbReference>
<protein>
    <recommendedName>
        <fullName evidence="4">HTH gntR-type domain-containing protein</fullName>
    </recommendedName>
</protein>
<evidence type="ECO:0000313" key="6">
    <source>
        <dbReference type="Proteomes" id="UP000076574"/>
    </source>
</evidence>
<dbReference type="InterPro" id="IPR036388">
    <property type="entry name" value="WH-like_DNA-bd_sf"/>
</dbReference>
<name>A0A163Z9F2_9BRAD</name>
<proteinExistence type="predicted"/>
<keyword evidence="3" id="KW-0804">Transcription</keyword>
<dbReference type="Gene3D" id="1.20.120.530">
    <property type="entry name" value="GntR ligand-binding domain-like"/>
    <property type="match status" value="1"/>
</dbReference>
<evidence type="ECO:0000256" key="1">
    <source>
        <dbReference type="ARBA" id="ARBA00023015"/>
    </source>
</evidence>
<dbReference type="RefSeq" id="WP_068733309.1">
    <property type="nucleotide sequence ID" value="NZ_LVYV01000012.1"/>
</dbReference>
<evidence type="ECO:0000259" key="4">
    <source>
        <dbReference type="PROSITE" id="PS50949"/>
    </source>
</evidence>
<dbReference type="Pfam" id="PF07729">
    <property type="entry name" value="FCD"/>
    <property type="match status" value="1"/>
</dbReference>
<dbReference type="SUPFAM" id="SSF48008">
    <property type="entry name" value="GntR ligand-binding domain-like"/>
    <property type="match status" value="1"/>
</dbReference>
<feature type="domain" description="HTH gntR-type" evidence="4">
    <location>
        <begin position="18"/>
        <end position="86"/>
    </location>
</feature>
<dbReference type="Proteomes" id="UP000076574">
    <property type="component" value="Unassembled WGS sequence"/>
</dbReference>
<keyword evidence="2" id="KW-0238">DNA-binding</keyword>
<dbReference type="EMBL" id="LVYV01000012">
    <property type="protein sequence ID" value="KZD23177.1"/>
    <property type="molecule type" value="Genomic_DNA"/>
</dbReference>
<dbReference type="PANTHER" id="PTHR43537">
    <property type="entry name" value="TRANSCRIPTIONAL REGULATOR, GNTR FAMILY"/>
    <property type="match status" value="1"/>
</dbReference>
<evidence type="ECO:0000256" key="3">
    <source>
        <dbReference type="ARBA" id="ARBA00023163"/>
    </source>
</evidence>
<evidence type="ECO:0000256" key="2">
    <source>
        <dbReference type="ARBA" id="ARBA00023125"/>
    </source>
</evidence>
<gene>
    <name evidence="5" type="ORF">A4A58_07265</name>
</gene>
<dbReference type="PROSITE" id="PS50949">
    <property type="entry name" value="HTH_GNTR"/>
    <property type="match status" value="1"/>
</dbReference>
<organism evidence="5 6">
    <name type="scientific">Tardiphaga robiniae</name>
    <dbReference type="NCBI Taxonomy" id="943830"/>
    <lineage>
        <taxon>Bacteria</taxon>
        <taxon>Pseudomonadati</taxon>
        <taxon>Pseudomonadota</taxon>
        <taxon>Alphaproteobacteria</taxon>
        <taxon>Hyphomicrobiales</taxon>
        <taxon>Nitrobacteraceae</taxon>
        <taxon>Tardiphaga</taxon>
    </lineage>
</organism>
<dbReference type="InterPro" id="IPR008920">
    <property type="entry name" value="TF_FadR/GntR_C"/>
</dbReference>
<comment type="caution">
    <text evidence="5">The sequence shown here is derived from an EMBL/GenBank/DDBJ whole genome shotgun (WGS) entry which is preliminary data.</text>
</comment>
<dbReference type="SMART" id="SM00895">
    <property type="entry name" value="FCD"/>
    <property type="match status" value="1"/>
</dbReference>
<dbReference type="Pfam" id="PF00392">
    <property type="entry name" value="GntR"/>
    <property type="match status" value="1"/>
</dbReference>
<dbReference type="Gene3D" id="1.10.10.10">
    <property type="entry name" value="Winged helix-like DNA-binding domain superfamily/Winged helix DNA-binding domain"/>
    <property type="match status" value="1"/>
</dbReference>
<keyword evidence="1" id="KW-0805">Transcription regulation</keyword>
<dbReference type="InterPro" id="IPR036390">
    <property type="entry name" value="WH_DNA-bd_sf"/>
</dbReference>
<dbReference type="PANTHER" id="PTHR43537:SF5">
    <property type="entry name" value="UXU OPERON TRANSCRIPTIONAL REGULATOR"/>
    <property type="match status" value="1"/>
</dbReference>
<dbReference type="GO" id="GO:0003677">
    <property type="term" value="F:DNA binding"/>
    <property type="evidence" value="ECO:0007669"/>
    <property type="project" value="UniProtKB-KW"/>
</dbReference>
<dbReference type="STRING" id="943830.A4A58_07265"/>